<feature type="transmembrane region" description="Helical" evidence="6">
    <location>
        <begin position="45"/>
        <end position="64"/>
    </location>
</feature>
<evidence type="ECO:0000259" key="7">
    <source>
        <dbReference type="Pfam" id="PF04039"/>
    </source>
</evidence>
<evidence type="ECO:0000256" key="1">
    <source>
        <dbReference type="ARBA" id="ARBA00004651"/>
    </source>
</evidence>
<dbReference type="NCBIfam" id="NF009160">
    <property type="entry name" value="PRK12505.1"/>
    <property type="match status" value="1"/>
</dbReference>
<dbReference type="InterPro" id="IPR050622">
    <property type="entry name" value="CPA3_antiporter_subunitB"/>
</dbReference>
<keyword evidence="2" id="KW-1003">Cell membrane</keyword>
<evidence type="ECO:0000256" key="6">
    <source>
        <dbReference type="SAM" id="Phobius"/>
    </source>
</evidence>
<name>A0ABD6DTU5_9EURY</name>
<feature type="transmembrane region" description="Helical" evidence="6">
    <location>
        <begin position="76"/>
        <end position="101"/>
    </location>
</feature>
<feature type="transmembrane region" description="Helical" evidence="6">
    <location>
        <begin position="20"/>
        <end position="39"/>
    </location>
</feature>
<evidence type="ECO:0000256" key="3">
    <source>
        <dbReference type="ARBA" id="ARBA00022692"/>
    </source>
</evidence>
<dbReference type="InterPro" id="IPR007182">
    <property type="entry name" value="MnhB"/>
</dbReference>
<protein>
    <submittedName>
        <fullName evidence="8">MnhB domain-containing protein</fullName>
    </submittedName>
</protein>
<keyword evidence="5 6" id="KW-0472">Membrane</keyword>
<dbReference type="EMBL" id="JBHUDP010000001">
    <property type="protein sequence ID" value="MFD1684440.1"/>
    <property type="molecule type" value="Genomic_DNA"/>
</dbReference>
<feature type="transmembrane region" description="Helical" evidence="6">
    <location>
        <begin position="121"/>
        <end position="142"/>
    </location>
</feature>
<keyword evidence="4 6" id="KW-1133">Transmembrane helix</keyword>
<dbReference type="RefSeq" id="WP_256308071.1">
    <property type="nucleotide sequence ID" value="NZ_JANHAW010000002.1"/>
</dbReference>
<organism evidence="8 9">
    <name type="scientific">Halobellus litoreus</name>
    <dbReference type="NCBI Taxonomy" id="755310"/>
    <lineage>
        <taxon>Archaea</taxon>
        <taxon>Methanobacteriati</taxon>
        <taxon>Methanobacteriota</taxon>
        <taxon>Stenosarchaea group</taxon>
        <taxon>Halobacteria</taxon>
        <taxon>Halobacteriales</taxon>
        <taxon>Haloferacaceae</taxon>
        <taxon>Halobellus</taxon>
    </lineage>
</organism>
<evidence type="ECO:0000256" key="5">
    <source>
        <dbReference type="ARBA" id="ARBA00023136"/>
    </source>
</evidence>
<gene>
    <name evidence="8" type="ORF">ACFSAS_02320</name>
</gene>
<evidence type="ECO:0000313" key="9">
    <source>
        <dbReference type="Proteomes" id="UP001597092"/>
    </source>
</evidence>
<feature type="domain" description="Na+/H+ antiporter MnhB subunit-related protein" evidence="7">
    <location>
        <begin position="15"/>
        <end position="135"/>
    </location>
</feature>
<accession>A0ABD6DTU5</accession>
<dbReference type="PANTHER" id="PTHR33932:SF4">
    <property type="entry name" value="NA(+)_H(+) ANTIPORTER SUBUNIT B"/>
    <property type="match status" value="1"/>
</dbReference>
<evidence type="ECO:0000313" key="8">
    <source>
        <dbReference type="EMBL" id="MFD1684440.1"/>
    </source>
</evidence>
<dbReference type="GO" id="GO:0005886">
    <property type="term" value="C:plasma membrane"/>
    <property type="evidence" value="ECO:0007669"/>
    <property type="project" value="UniProtKB-SubCell"/>
</dbReference>
<dbReference type="PANTHER" id="PTHR33932">
    <property type="entry name" value="NA(+)/H(+) ANTIPORTER SUBUNIT B"/>
    <property type="match status" value="1"/>
</dbReference>
<comment type="caution">
    <text evidence="8">The sequence shown here is derived from an EMBL/GenBank/DDBJ whole genome shotgun (WGS) entry which is preliminary data.</text>
</comment>
<evidence type="ECO:0000256" key="2">
    <source>
        <dbReference type="ARBA" id="ARBA00022475"/>
    </source>
</evidence>
<dbReference type="Pfam" id="PF04039">
    <property type="entry name" value="MnhB"/>
    <property type="match status" value="1"/>
</dbReference>
<proteinExistence type="predicted"/>
<keyword evidence="3 6" id="KW-0812">Transmembrane</keyword>
<keyword evidence="9" id="KW-1185">Reference proteome</keyword>
<comment type="subcellular location">
    <subcellularLocation>
        <location evidence="1">Cell membrane</location>
        <topology evidence="1">Multi-pass membrane protein</topology>
    </subcellularLocation>
</comment>
<sequence>MSGSEQNGTYVESTIIMTTVRIVVPFVFTFGLFVMFHGADSAGGGFQGGVIVAAAVLLLAFAFGIEPTRAWLEGPLMRITIAVGGATFAFIGLGALAAGGAFLEYPAYGFGTDGVKYSIELVELGIGAVVSGVLISLFFSLARGDFQVVAENNGGEAASNGAADADAATGGERA</sequence>
<dbReference type="AlphaFoldDB" id="A0ABD6DTU5"/>
<evidence type="ECO:0000256" key="4">
    <source>
        <dbReference type="ARBA" id="ARBA00022989"/>
    </source>
</evidence>
<reference evidence="8 9" key="1">
    <citation type="journal article" date="2019" name="Int. J. Syst. Evol. Microbiol.">
        <title>The Global Catalogue of Microorganisms (GCM) 10K type strain sequencing project: providing services to taxonomists for standard genome sequencing and annotation.</title>
        <authorList>
            <consortium name="The Broad Institute Genomics Platform"/>
            <consortium name="The Broad Institute Genome Sequencing Center for Infectious Disease"/>
            <person name="Wu L."/>
            <person name="Ma J."/>
        </authorList>
    </citation>
    <scope>NUCLEOTIDE SEQUENCE [LARGE SCALE GENOMIC DNA]</scope>
    <source>
        <strain evidence="8 9">CGMCC 1.10387</strain>
    </source>
</reference>
<dbReference type="Proteomes" id="UP001597092">
    <property type="component" value="Unassembled WGS sequence"/>
</dbReference>